<evidence type="ECO:0000256" key="1">
    <source>
        <dbReference type="SAM" id="MobiDB-lite"/>
    </source>
</evidence>
<feature type="compositionally biased region" description="Polar residues" evidence="1">
    <location>
        <begin position="557"/>
        <end position="576"/>
    </location>
</feature>
<proteinExistence type="predicted"/>
<dbReference type="InParanoid" id="A0A165H5V2"/>
<dbReference type="Proteomes" id="UP000077266">
    <property type="component" value="Unassembled WGS sequence"/>
</dbReference>
<keyword evidence="2" id="KW-0472">Membrane</keyword>
<evidence type="ECO:0000313" key="5">
    <source>
        <dbReference type="Proteomes" id="UP000077266"/>
    </source>
</evidence>
<dbReference type="STRING" id="1314781.A0A165H5V2"/>
<keyword evidence="3" id="KW-0732">Signal</keyword>
<keyword evidence="2" id="KW-1133">Transmembrane helix</keyword>
<reference evidence="4 5" key="1">
    <citation type="journal article" date="2016" name="Mol. Biol. Evol.">
        <title>Comparative Genomics of Early-Diverging Mushroom-Forming Fungi Provides Insights into the Origins of Lignocellulose Decay Capabilities.</title>
        <authorList>
            <person name="Nagy L.G."/>
            <person name="Riley R."/>
            <person name="Tritt A."/>
            <person name="Adam C."/>
            <person name="Daum C."/>
            <person name="Floudas D."/>
            <person name="Sun H."/>
            <person name="Yadav J.S."/>
            <person name="Pangilinan J."/>
            <person name="Larsson K.H."/>
            <person name="Matsuura K."/>
            <person name="Barry K."/>
            <person name="Labutti K."/>
            <person name="Kuo R."/>
            <person name="Ohm R.A."/>
            <person name="Bhattacharya S.S."/>
            <person name="Shirouzu T."/>
            <person name="Yoshinaga Y."/>
            <person name="Martin F.M."/>
            <person name="Grigoriev I.V."/>
            <person name="Hibbett D.S."/>
        </authorList>
    </citation>
    <scope>NUCLEOTIDE SEQUENCE [LARGE SCALE GENOMIC DNA]</scope>
    <source>
        <strain evidence="4 5">HHB12029</strain>
    </source>
</reference>
<keyword evidence="2" id="KW-0812">Transmembrane</keyword>
<feature type="compositionally biased region" description="Basic and acidic residues" evidence="1">
    <location>
        <begin position="492"/>
        <end position="501"/>
    </location>
</feature>
<evidence type="ECO:0000256" key="2">
    <source>
        <dbReference type="SAM" id="Phobius"/>
    </source>
</evidence>
<dbReference type="OrthoDB" id="3267813at2759"/>
<organism evidence="4 5">
    <name type="scientific">Exidia glandulosa HHB12029</name>
    <dbReference type="NCBI Taxonomy" id="1314781"/>
    <lineage>
        <taxon>Eukaryota</taxon>
        <taxon>Fungi</taxon>
        <taxon>Dikarya</taxon>
        <taxon>Basidiomycota</taxon>
        <taxon>Agaricomycotina</taxon>
        <taxon>Agaricomycetes</taxon>
        <taxon>Auriculariales</taxon>
        <taxon>Exidiaceae</taxon>
        <taxon>Exidia</taxon>
    </lineage>
</organism>
<feature type="region of interest" description="Disordered" evidence="1">
    <location>
        <begin position="212"/>
        <end position="307"/>
    </location>
</feature>
<evidence type="ECO:0000313" key="4">
    <source>
        <dbReference type="EMBL" id="KZV91497.1"/>
    </source>
</evidence>
<gene>
    <name evidence="4" type="ORF">EXIGLDRAFT_719291</name>
</gene>
<name>A0A165H5V2_EXIGL</name>
<keyword evidence="5" id="KW-1185">Reference proteome</keyword>
<accession>A0A165H5V2</accession>
<evidence type="ECO:0000256" key="3">
    <source>
        <dbReference type="SAM" id="SignalP"/>
    </source>
</evidence>
<dbReference type="AlphaFoldDB" id="A0A165H5V2"/>
<feature type="region of interest" description="Disordered" evidence="1">
    <location>
        <begin position="460"/>
        <end position="501"/>
    </location>
</feature>
<dbReference type="EMBL" id="KV426026">
    <property type="protein sequence ID" value="KZV91497.1"/>
    <property type="molecule type" value="Genomic_DNA"/>
</dbReference>
<protein>
    <recommendedName>
        <fullName evidence="6">Mid2 domain-containing protein</fullName>
    </recommendedName>
</protein>
<feature type="compositionally biased region" description="Low complexity" evidence="1">
    <location>
        <begin position="231"/>
        <end position="297"/>
    </location>
</feature>
<sequence length="576" mass="58620">MTHSRLRQLSLFLAVAHGYKFSLTASPTQCGNLTATWDGGKAPYELLLVPVGHVSPEIRTIVDQKVTGGSSASVAPLKFPKGSQFVAVLSDADGVGAGGTSDILTVGDGPSDCLTGPVQAKWVLYMDNPTPGQCASTGVSWDSSAQGPVSLWGIVPAGQSFDLNPPSSGTSFDWTPGVKEGTKLMIVAGDSNGRGTGGSSDLFSVTGDGGGSCINNNSPGPTGNPVAGQVAAASPTSDSSNAANSDSPSSTNVSNNPSGTSVSGTGNHNSDTDSNSGDNSNDASDPSSSSSTGGDASQQADPSNSSSKHHVPIVAIVLPILVVVLLLLLGLFFCLRSRRRSTRASAQSSFDNMRGRGDLLASHPPSIAGSAGVDSVLTRAPHENVPRIYETEPFVMRPRGGGGADLQRTHSGGGYSADVSDAASTRESMRGLLAVSPLATPTDEKAAYLSGGFLHPASQNPFASPLDATAPSPAPSHSPPSFHTVATRGHSPRPDLGRRMSDRAPIQRTGTLYAVSPSGVGMSTSTLGTLNEGDIPPTYDSWTKHAGFDAGHLAGQQGYNFNASGSEKGPASSSGH</sequence>
<feature type="chain" id="PRO_5007858528" description="Mid2 domain-containing protein" evidence="3">
    <location>
        <begin position="19"/>
        <end position="576"/>
    </location>
</feature>
<feature type="signal peptide" evidence="3">
    <location>
        <begin position="1"/>
        <end position="18"/>
    </location>
</feature>
<evidence type="ECO:0008006" key="6">
    <source>
        <dbReference type="Google" id="ProtNLM"/>
    </source>
</evidence>
<feature type="transmembrane region" description="Helical" evidence="2">
    <location>
        <begin position="313"/>
        <end position="335"/>
    </location>
</feature>
<feature type="region of interest" description="Disordered" evidence="1">
    <location>
        <begin position="552"/>
        <end position="576"/>
    </location>
</feature>